<name>A0A5B1CBM2_9BACT</name>
<accession>A0A5B1CBM2</accession>
<proteinExistence type="predicted"/>
<evidence type="ECO:0000313" key="1">
    <source>
        <dbReference type="EMBL" id="KAA1256970.1"/>
    </source>
</evidence>
<dbReference type="AlphaFoldDB" id="A0A5B1CBM2"/>
<dbReference type="Proteomes" id="UP000322699">
    <property type="component" value="Unassembled WGS sequence"/>
</dbReference>
<protein>
    <submittedName>
        <fullName evidence="1">Uncharacterized protein</fullName>
    </submittedName>
</protein>
<keyword evidence="2" id="KW-1185">Reference proteome</keyword>
<organism evidence="1 2">
    <name type="scientific">Rubripirellula obstinata</name>
    <dbReference type="NCBI Taxonomy" id="406547"/>
    <lineage>
        <taxon>Bacteria</taxon>
        <taxon>Pseudomonadati</taxon>
        <taxon>Planctomycetota</taxon>
        <taxon>Planctomycetia</taxon>
        <taxon>Pirellulales</taxon>
        <taxon>Pirellulaceae</taxon>
        <taxon>Rubripirellula</taxon>
    </lineage>
</organism>
<comment type="caution">
    <text evidence="1">The sequence shown here is derived from an EMBL/GenBank/DDBJ whole genome shotgun (WGS) entry which is preliminary data.</text>
</comment>
<sequence>MIPGGSVTPLGETIRPLQIRLIVNYLKYMQQFGVEPQYQYDWGGRDDEMLSSWMNHLAGGRARFAVD</sequence>
<evidence type="ECO:0000313" key="2">
    <source>
        <dbReference type="Proteomes" id="UP000322699"/>
    </source>
</evidence>
<dbReference type="EMBL" id="VRLW01000008">
    <property type="protein sequence ID" value="KAA1256970.1"/>
    <property type="molecule type" value="Genomic_DNA"/>
</dbReference>
<reference evidence="1 2" key="1">
    <citation type="submission" date="2019-08" db="EMBL/GenBank/DDBJ databases">
        <title>Deep-cultivation of Planctomycetes and their phenomic and genomic characterization uncovers novel biology.</title>
        <authorList>
            <person name="Wiegand S."/>
            <person name="Jogler M."/>
            <person name="Boedeker C."/>
            <person name="Pinto D."/>
            <person name="Vollmers J."/>
            <person name="Rivas-Marin E."/>
            <person name="Kohn T."/>
            <person name="Peeters S.H."/>
            <person name="Heuer A."/>
            <person name="Rast P."/>
            <person name="Oberbeckmann S."/>
            <person name="Bunk B."/>
            <person name="Jeske O."/>
            <person name="Meyerdierks A."/>
            <person name="Storesund J.E."/>
            <person name="Kallscheuer N."/>
            <person name="Luecker S."/>
            <person name="Lage O.M."/>
            <person name="Pohl T."/>
            <person name="Merkel B.J."/>
            <person name="Hornburger P."/>
            <person name="Mueller R.-W."/>
            <person name="Bruemmer F."/>
            <person name="Labrenz M."/>
            <person name="Spormann A.M."/>
            <person name="Op Den Camp H."/>
            <person name="Overmann J."/>
            <person name="Amann R."/>
            <person name="Jetten M.S.M."/>
            <person name="Mascher T."/>
            <person name="Medema M.H."/>
            <person name="Devos D.P."/>
            <person name="Kaster A.-K."/>
            <person name="Ovreas L."/>
            <person name="Rohde M."/>
            <person name="Galperin M.Y."/>
            <person name="Jogler C."/>
        </authorList>
    </citation>
    <scope>NUCLEOTIDE SEQUENCE [LARGE SCALE GENOMIC DNA]</scope>
    <source>
        <strain evidence="1 2">LF1</strain>
    </source>
</reference>
<gene>
    <name evidence="1" type="ORF">LF1_57160</name>
</gene>